<dbReference type="OrthoDB" id="976756at2"/>
<name>A0A368JE72_9BACT</name>
<proteinExistence type="predicted"/>
<comment type="caution">
    <text evidence="1">The sequence shown here is derived from an EMBL/GenBank/DDBJ whole genome shotgun (WGS) entry which is preliminary data.</text>
</comment>
<reference evidence="1 2" key="1">
    <citation type="submission" date="2018-07" db="EMBL/GenBank/DDBJ databases">
        <title>Genome analysis of Larkinella rosea.</title>
        <authorList>
            <person name="Zhou Z."/>
            <person name="Wang G."/>
        </authorList>
    </citation>
    <scope>NUCLEOTIDE SEQUENCE [LARGE SCALE GENOMIC DNA]</scope>
    <source>
        <strain evidence="2">zzj9</strain>
    </source>
</reference>
<protein>
    <submittedName>
        <fullName evidence="1">Uncharacterized protein</fullName>
    </submittedName>
</protein>
<gene>
    <name evidence="1" type="ORF">DUE52_29560</name>
</gene>
<sequence>MQSSIKNVTGEFTVLGNAEALKAGALNPNVLKMNVWKDANGKIWTLDHRRLGAFRLSGLEKAPVQWASPAQVQSQMWKMTTKNGGTSVKLKLGDGNNIIIK</sequence>
<evidence type="ECO:0000313" key="1">
    <source>
        <dbReference type="EMBL" id="RCR65978.1"/>
    </source>
</evidence>
<evidence type="ECO:0000313" key="2">
    <source>
        <dbReference type="Proteomes" id="UP000253383"/>
    </source>
</evidence>
<organism evidence="1 2">
    <name type="scientific">Larkinella punicea</name>
    <dbReference type="NCBI Taxonomy" id="2315727"/>
    <lineage>
        <taxon>Bacteria</taxon>
        <taxon>Pseudomonadati</taxon>
        <taxon>Bacteroidota</taxon>
        <taxon>Cytophagia</taxon>
        <taxon>Cytophagales</taxon>
        <taxon>Spirosomataceae</taxon>
        <taxon>Larkinella</taxon>
    </lineage>
</organism>
<accession>A0A368JE72</accession>
<dbReference type="EMBL" id="QOWE01000033">
    <property type="protein sequence ID" value="RCR65978.1"/>
    <property type="molecule type" value="Genomic_DNA"/>
</dbReference>
<dbReference type="AlphaFoldDB" id="A0A368JE72"/>
<dbReference type="Proteomes" id="UP000253383">
    <property type="component" value="Unassembled WGS sequence"/>
</dbReference>
<keyword evidence="2" id="KW-1185">Reference proteome</keyword>